<reference evidence="2" key="1">
    <citation type="submission" date="2014-09" db="EMBL/GenBank/DDBJ databases">
        <authorList>
            <person name="Magalhaes I.L.F."/>
            <person name="Oliveira U."/>
            <person name="Santos F.R."/>
            <person name="Vidigal T.H.D.A."/>
            <person name="Brescovit A.D."/>
            <person name="Santos A.J."/>
        </authorList>
    </citation>
    <scope>NUCLEOTIDE SEQUENCE</scope>
    <source>
        <tissue evidence="2">Shoot tissue taken approximately 20 cm above the soil surface</tissue>
    </source>
</reference>
<sequence>MLTPTLGDPKALDKILKTDSSGRPSPAPPATAIEKRARGAVAPSTHAFHTTTHLCRTKTG</sequence>
<accession>A0A0A9DD81</accession>
<evidence type="ECO:0000313" key="2">
    <source>
        <dbReference type="EMBL" id="JAD84618.1"/>
    </source>
</evidence>
<reference evidence="2" key="2">
    <citation type="journal article" date="2015" name="Data Brief">
        <title>Shoot transcriptome of the giant reed, Arundo donax.</title>
        <authorList>
            <person name="Barrero R.A."/>
            <person name="Guerrero F.D."/>
            <person name="Moolhuijzen P."/>
            <person name="Goolsby J.A."/>
            <person name="Tidwell J."/>
            <person name="Bellgard S.E."/>
            <person name="Bellgard M.I."/>
        </authorList>
    </citation>
    <scope>NUCLEOTIDE SEQUENCE</scope>
    <source>
        <tissue evidence="2">Shoot tissue taken approximately 20 cm above the soil surface</tissue>
    </source>
</reference>
<organism evidence="2">
    <name type="scientific">Arundo donax</name>
    <name type="common">Giant reed</name>
    <name type="synonym">Donax arundinaceus</name>
    <dbReference type="NCBI Taxonomy" id="35708"/>
    <lineage>
        <taxon>Eukaryota</taxon>
        <taxon>Viridiplantae</taxon>
        <taxon>Streptophyta</taxon>
        <taxon>Embryophyta</taxon>
        <taxon>Tracheophyta</taxon>
        <taxon>Spermatophyta</taxon>
        <taxon>Magnoliopsida</taxon>
        <taxon>Liliopsida</taxon>
        <taxon>Poales</taxon>
        <taxon>Poaceae</taxon>
        <taxon>PACMAD clade</taxon>
        <taxon>Arundinoideae</taxon>
        <taxon>Arundineae</taxon>
        <taxon>Arundo</taxon>
    </lineage>
</organism>
<dbReference type="AlphaFoldDB" id="A0A0A9DD81"/>
<name>A0A0A9DD81_ARUDO</name>
<feature type="region of interest" description="Disordered" evidence="1">
    <location>
        <begin position="1"/>
        <end position="60"/>
    </location>
</feature>
<evidence type="ECO:0000256" key="1">
    <source>
        <dbReference type="SAM" id="MobiDB-lite"/>
    </source>
</evidence>
<protein>
    <submittedName>
        <fullName evidence="2">Uncharacterized protein</fullName>
    </submittedName>
</protein>
<proteinExistence type="predicted"/>
<dbReference type="EMBL" id="GBRH01213277">
    <property type="protein sequence ID" value="JAD84618.1"/>
    <property type="molecule type" value="Transcribed_RNA"/>
</dbReference>